<dbReference type="InterPro" id="IPR008920">
    <property type="entry name" value="TF_FadR/GntR_C"/>
</dbReference>
<dbReference type="PANTHER" id="PTHR30466">
    <property type="entry name" value="FLAVIN REDUCTASE"/>
    <property type="match status" value="1"/>
</dbReference>
<keyword evidence="2" id="KW-0805">Transcription regulation</keyword>
<evidence type="ECO:0000259" key="6">
    <source>
        <dbReference type="SMART" id="SM00903"/>
    </source>
</evidence>
<feature type="domain" description="Flavin reductase like" evidence="6">
    <location>
        <begin position="11"/>
        <end position="157"/>
    </location>
</feature>
<dbReference type="Pfam" id="PF01613">
    <property type="entry name" value="Flavin_Reduct"/>
    <property type="match status" value="1"/>
</dbReference>
<evidence type="ECO:0000259" key="5">
    <source>
        <dbReference type="SMART" id="SM00895"/>
    </source>
</evidence>
<sequence>MSDSGAFRQAAGQFASGVTVVTTHAAAGMYGVTASSFASLSLNPLLVSVSINRSSPLLGFVREAGSYAVSVLSSGQQPTADYFARRGRVPEPAGFREVPTSAIETGAPVVDGALSWFDCAVEDILPGGDHEILVGRVVAAGGRAGEPLVYWAGGYRELSANEQEGSGARAADRLSNAADGLAVALHLLGVGVEEMLDAQRGVEPALAALAAVRGTPADWDRLDDLVRRSERLVDKPDEFNRLALGFHGAIADIADNRVLRATLSGLGLVQSGHYRDRGSPASARAAVAAHRSLLGVLRDGDPDAARAAMESHLAAVRGQLQVG</sequence>
<evidence type="ECO:0000313" key="7">
    <source>
        <dbReference type="EMBL" id="GAA3604439.1"/>
    </source>
</evidence>
<dbReference type="EMBL" id="BAABAB010000003">
    <property type="protein sequence ID" value="GAA3604439.1"/>
    <property type="molecule type" value="Genomic_DNA"/>
</dbReference>
<dbReference type="InterPro" id="IPR050268">
    <property type="entry name" value="NADH-dep_flavin_reductase"/>
</dbReference>
<dbReference type="SMART" id="SM00895">
    <property type="entry name" value="FCD"/>
    <property type="match status" value="1"/>
</dbReference>
<feature type="domain" description="GntR C-terminal" evidence="5">
    <location>
        <begin position="194"/>
        <end position="315"/>
    </location>
</feature>
<evidence type="ECO:0008006" key="9">
    <source>
        <dbReference type="Google" id="ProtNLM"/>
    </source>
</evidence>
<protein>
    <recommendedName>
        <fullName evidence="9">NADH-FMN oxidoreductase RutF, flavin reductase (DIM6/NTAB) family</fullName>
    </recommendedName>
</protein>
<accession>A0ABP6ZBN1</accession>
<dbReference type="PANTHER" id="PTHR30466:SF1">
    <property type="entry name" value="FMN REDUCTASE (NADH) RUTF"/>
    <property type="match status" value="1"/>
</dbReference>
<comment type="caution">
    <text evidence="7">The sequence shown here is derived from an EMBL/GenBank/DDBJ whole genome shotgun (WGS) entry which is preliminary data.</text>
</comment>
<evidence type="ECO:0000256" key="4">
    <source>
        <dbReference type="ARBA" id="ARBA00023163"/>
    </source>
</evidence>
<gene>
    <name evidence="7" type="ORF">GCM10022236_02770</name>
</gene>
<dbReference type="InterPro" id="IPR002563">
    <property type="entry name" value="Flavin_Rdtase-like_dom"/>
</dbReference>
<dbReference type="Gene3D" id="2.30.110.10">
    <property type="entry name" value="Electron Transport, Fmn-binding Protein, Chain A"/>
    <property type="match status" value="1"/>
</dbReference>
<keyword evidence="8" id="KW-1185">Reference proteome</keyword>
<keyword evidence="4" id="KW-0804">Transcription</keyword>
<evidence type="ECO:0000256" key="1">
    <source>
        <dbReference type="ARBA" id="ARBA00023002"/>
    </source>
</evidence>
<keyword evidence="3" id="KW-0238">DNA-binding</keyword>
<dbReference type="Gene3D" id="1.20.120.530">
    <property type="entry name" value="GntR ligand-binding domain-like"/>
    <property type="match status" value="1"/>
</dbReference>
<keyword evidence="1" id="KW-0560">Oxidoreductase</keyword>
<evidence type="ECO:0000256" key="3">
    <source>
        <dbReference type="ARBA" id="ARBA00023125"/>
    </source>
</evidence>
<evidence type="ECO:0000256" key="2">
    <source>
        <dbReference type="ARBA" id="ARBA00023015"/>
    </source>
</evidence>
<dbReference type="InterPro" id="IPR012349">
    <property type="entry name" value="Split_barrel_FMN-bd"/>
</dbReference>
<dbReference type="SUPFAM" id="SSF48008">
    <property type="entry name" value="GntR ligand-binding domain-like"/>
    <property type="match status" value="1"/>
</dbReference>
<dbReference type="SUPFAM" id="SSF50475">
    <property type="entry name" value="FMN-binding split barrel"/>
    <property type="match status" value="1"/>
</dbReference>
<proteinExistence type="predicted"/>
<dbReference type="RefSeq" id="WP_344801273.1">
    <property type="nucleotide sequence ID" value="NZ_BAABAB010000003.1"/>
</dbReference>
<evidence type="ECO:0000313" key="8">
    <source>
        <dbReference type="Proteomes" id="UP001501490"/>
    </source>
</evidence>
<reference evidence="8" key="1">
    <citation type="journal article" date="2019" name="Int. J. Syst. Evol. Microbiol.">
        <title>The Global Catalogue of Microorganisms (GCM) 10K type strain sequencing project: providing services to taxonomists for standard genome sequencing and annotation.</title>
        <authorList>
            <consortium name="The Broad Institute Genomics Platform"/>
            <consortium name="The Broad Institute Genome Sequencing Center for Infectious Disease"/>
            <person name="Wu L."/>
            <person name="Ma J."/>
        </authorList>
    </citation>
    <scope>NUCLEOTIDE SEQUENCE [LARGE SCALE GENOMIC DNA]</scope>
    <source>
        <strain evidence="8">JCM 16929</strain>
    </source>
</reference>
<dbReference type="Pfam" id="PF07729">
    <property type="entry name" value="FCD"/>
    <property type="match status" value="1"/>
</dbReference>
<organism evidence="7 8">
    <name type="scientific">Microlunatus ginsengisoli</name>
    <dbReference type="NCBI Taxonomy" id="363863"/>
    <lineage>
        <taxon>Bacteria</taxon>
        <taxon>Bacillati</taxon>
        <taxon>Actinomycetota</taxon>
        <taxon>Actinomycetes</taxon>
        <taxon>Propionibacteriales</taxon>
        <taxon>Propionibacteriaceae</taxon>
        <taxon>Microlunatus</taxon>
    </lineage>
</organism>
<dbReference type="InterPro" id="IPR011711">
    <property type="entry name" value="GntR_C"/>
</dbReference>
<dbReference type="Proteomes" id="UP001501490">
    <property type="component" value="Unassembled WGS sequence"/>
</dbReference>
<dbReference type="SMART" id="SM00903">
    <property type="entry name" value="Flavin_Reduct"/>
    <property type="match status" value="1"/>
</dbReference>
<name>A0ABP6ZBN1_9ACTN</name>